<gene>
    <name evidence="2" type="ORF">H9717_08100</name>
</gene>
<dbReference type="Gene3D" id="3.40.50.150">
    <property type="entry name" value="Vaccinia Virus protein VP39"/>
    <property type="match status" value="1"/>
</dbReference>
<evidence type="ECO:0000313" key="2">
    <source>
        <dbReference type="EMBL" id="HJA93062.1"/>
    </source>
</evidence>
<keyword evidence="2" id="KW-0489">Methyltransferase</keyword>
<dbReference type="CDD" id="cd02440">
    <property type="entry name" value="AdoMet_MTases"/>
    <property type="match status" value="1"/>
</dbReference>
<proteinExistence type="predicted"/>
<evidence type="ECO:0000259" key="1">
    <source>
        <dbReference type="Pfam" id="PF13649"/>
    </source>
</evidence>
<dbReference type="Proteomes" id="UP000886858">
    <property type="component" value="Unassembled WGS sequence"/>
</dbReference>
<feature type="non-terminal residue" evidence="2">
    <location>
        <position position="103"/>
    </location>
</feature>
<keyword evidence="2" id="KW-0808">Transferase</keyword>
<dbReference type="AlphaFoldDB" id="A0A9D2I6B3"/>
<dbReference type="GO" id="GO:0032259">
    <property type="term" value="P:methylation"/>
    <property type="evidence" value="ECO:0007669"/>
    <property type="project" value="UniProtKB-KW"/>
</dbReference>
<dbReference type="SUPFAM" id="SSF53335">
    <property type="entry name" value="S-adenosyl-L-methionine-dependent methyltransferases"/>
    <property type="match status" value="1"/>
</dbReference>
<evidence type="ECO:0000313" key="3">
    <source>
        <dbReference type="Proteomes" id="UP000886858"/>
    </source>
</evidence>
<comment type="caution">
    <text evidence="2">The sequence shown here is derived from an EMBL/GenBank/DDBJ whole genome shotgun (WGS) entry which is preliminary data.</text>
</comment>
<name>A0A9D2I6B3_9FIRM</name>
<reference evidence="2" key="1">
    <citation type="journal article" date="2021" name="PeerJ">
        <title>Extensive microbial diversity within the chicken gut microbiome revealed by metagenomics and culture.</title>
        <authorList>
            <person name="Gilroy R."/>
            <person name="Ravi A."/>
            <person name="Getino M."/>
            <person name="Pursley I."/>
            <person name="Horton D.L."/>
            <person name="Alikhan N.F."/>
            <person name="Baker D."/>
            <person name="Gharbi K."/>
            <person name="Hall N."/>
            <person name="Watson M."/>
            <person name="Adriaenssens E.M."/>
            <person name="Foster-Nyarko E."/>
            <person name="Jarju S."/>
            <person name="Secka A."/>
            <person name="Antonio M."/>
            <person name="Oren A."/>
            <person name="Chaudhuri R.R."/>
            <person name="La Ragione R."/>
            <person name="Hildebrand F."/>
            <person name="Pallen M.J."/>
        </authorList>
    </citation>
    <scope>NUCLEOTIDE SEQUENCE</scope>
    <source>
        <strain evidence="2">CHK179-7159</strain>
    </source>
</reference>
<reference evidence="2" key="2">
    <citation type="submission" date="2021-04" db="EMBL/GenBank/DDBJ databases">
        <authorList>
            <person name="Gilroy R."/>
        </authorList>
    </citation>
    <scope>NUCLEOTIDE SEQUENCE</scope>
    <source>
        <strain evidence="2">CHK179-7159</strain>
    </source>
</reference>
<dbReference type="GO" id="GO:0008168">
    <property type="term" value="F:methyltransferase activity"/>
    <property type="evidence" value="ECO:0007669"/>
    <property type="project" value="UniProtKB-KW"/>
</dbReference>
<dbReference type="Pfam" id="PF13649">
    <property type="entry name" value="Methyltransf_25"/>
    <property type="match status" value="1"/>
</dbReference>
<dbReference type="EMBL" id="DWYY01000085">
    <property type="protein sequence ID" value="HJA93062.1"/>
    <property type="molecule type" value="Genomic_DNA"/>
</dbReference>
<protein>
    <submittedName>
        <fullName evidence="2">Class I SAM-dependent methyltransferase</fullName>
    </submittedName>
</protein>
<dbReference type="InterPro" id="IPR041698">
    <property type="entry name" value="Methyltransf_25"/>
</dbReference>
<dbReference type="InterPro" id="IPR029063">
    <property type="entry name" value="SAM-dependent_MTases_sf"/>
</dbReference>
<sequence length="103" mass="11470">MENKPFWETAYSDLKVSAFSKGPTADVEDHFRIFPSNAAVLDVGCGEGRNSVFMAKLGNHVDAFDISAAGIEKARQIAEMEKVSIRFFVCDLADFVFKKPYDI</sequence>
<accession>A0A9D2I6B3</accession>
<organism evidence="2 3">
    <name type="scientific">Candidatus Eisenbergiella merdipullorum</name>
    <dbReference type="NCBI Taxonomy" id="2838553"/>
    <lineage>
        <taxon>Bacteria</taxon>
        <taxon>Bacillati</taxon>
        <taxon>Bacillota</taxon>
        <taxon>Clostridia</taxon>
        <taxon>Lachnospirales</taxon>
        <taxon>Lachnospiraceae</taxon>
        <taxon>Eisenbergiella</taxon>
    </lineage>
</organism>
<feature type="domain" description="Methyltransferase" evidence="1">
    <location>
        <begin position="40"/>
        <end position="102"/>
    </location>
</feature>